<evidence type="ECO:0000313" key="2">
    <source>
        <dbReference type="EMBL" id="CCA75292.1"/>
    </source>
</evidence>
<feature type="region of interest" description="Disordered" evidence="1">
    <location>
        <begin position="1"/>
        <end position="22"/>
    </location>
</feature>
<sequence length="146" mass="16111">MTMPNNADGSDRGTSMPPSLPPLASEELLAVFLRTTSEFSASIKAISKRFEKDSQTTKEMLTELFKHNSQAVSVTPSDFDKSLERHAALARDAARMPDADSARAPYFAEKVTELLSPKPAKPADEMDDLVKMMSQLALPEYDHTYS</sequence>
<organism evidence="2 3">
    <name type="scientific">Serendipita indica (strain DSM 11827)</name>
    <name type="common">Root endophyte fungus</name>
    <name type="synonym">Piriformospora indica</name>
    <dbReference type="NCBI Taxonomy" id="1109443"/>
    <lineage>
        <taxon>Eukaryota</taxon>
        <taxon>Fungi</taxon>
        <taxon>Dikarya</taxon>
        <taxon>Basidiomycota</taxon>
        <taxon>Agaricomycotina</taxon>
        <taxon>Agaricomycetes</taxon>
        <taxon>Sebacinales</taxon>
        <taxon>Serendipitaceae</taxon>
        <taxon>Serendipita</taxon>
    </lineage>
</organism>
<dbReference type="HOGENOM" id="CLU_1778212_0_0_1"/>
<keyword evidence="3" id="KW-1185">Reference proteome</keyword>
<dbReference type="Proteomes" id="UP000007148">
    <property type="component" value="Unassembled WGS sequence"/>
</dbReference>
<dbReference type="InParanoid" id="G4TVE9"/>
<name>G4TVE9_SERID</name>
<proteinExistence type="predicted"/>
<dbReference type="EMBL" id="CAFZ01000426">
    <property type="protein sequence ID" value="CCA75292.1"/>
    <property type="molecule type" value="Genomic_DNA"/>
</dbReference>
<dbReference type="AlphaFoldDB" id="G4TVE9"/>
<protein>
    <submittedName>
        <fullName evidence="2">Uncharacterized protein</fullName>
    </submittedName>
</protein>
<evidence type="ECO:0000313" key="3">
    <source>
        <dbReference type="Proteomes" id="UP000007148"/>
    </source>
</evidence>
<comment type="caution">
    <text evidence="2">The sequence shown here is derived from an EMBL/GenBank/DDBJ whole genome shotgun (WGS) entry which is preliminary data.</text>
</comment>
<evidence type="ECO:0000256" key="1">
    <source>
        <dbReference type="SAM" id="MobiDB-lite"/>
    </source>
</evidence>
<accession>G4TVE9</accession>
<reference evidence="2 3" key="1">
    <citation type="journal article" date="2011" name="PLoS Pathog.">
        <title>Endophytic Life Strategies Decoded by Genome and Transcriptome Analyses of the Mutualistic Root Symbiont Piriformospora indica.</title>
        <authorList>
            <person name="Zuccaro A."/>
            <person name="Lahrmann U."/>
            <person name="Guldener U."/>
            <person name="Langen G."/>
            <person name="Pfiffi S."/>
            <person name="Biedenkopf D."/>
            <person name="Wong P."/>
            <person name="Samans B."/>
            <person name="Grimm C."/>
            <person name="Basiewicz M."/>
            <person name="Murat C."/>
            <person name="Martin F."/>
            <person name="Kogel K.H."/>
        </authorList>
    </citation>
    <scope>NUCLEOTIDE SEQUENCE [LARGE SCALE GENOMIC DNA]</scope>
    <source>
        <strain evidence="2 3">DSM 11827</strain>
    </source>
</reference>
<gene>
    <name evidence="2" type="ORF">PIIN_09276</name>
</gene>